<gene>
    <name evidence="20" type="ORF">PMEA_00014281</name>
</gene>
<evidence type="ECO:0000256" key="8">
    <source>
        <dbReference type="ARBA" id="ARBA00022723"/>
    </source>
</evidence>
<dbReference type="InterPro" id="IPR006703">
    <property type="entry name" value="G_AIG1"/>
</dbReference>
<evidence type="ECO:0000256" key="9">
    <source>
        <dbReference type="ARBA" id="ARBA00022741"/>
    </source>
</evidence>
<dbReference type="GO" id="GO:0046872">
    <property type="term" value="F:metal ion binding"/>
    <property type="evidence" value="ECO:0007669"/>
    <property type="project" value="UniProtKB-KW"/>
</dbReference>
<evidence type="ECO:0000256" key="17">
    <source>
        <dbReference type="ARBA" id="ARBA00024013"/>
    </source>
</evidence>
<comment type="cofactor">
    <cofactor evidence="1">
        <name>Mg(2+)</name>
        <dbReference type="ChEBI" id="CHEBI:18420"/>
    </cofactor>
</comment>
<keyword evidence="4" id="KW-0813">Transport</keyword>
<evidence type="ECO:0000256" key="12">
    <source>
        <dbReference type="ARBA" id="ARBA00022842"/>
    </source>
</evidence>
<dbReference type="Pfam" id="PF04548">
    <property type="entry name" value="AIG1"/>
    <property type="match status" value="1"/>
</dbReference>
<keyword evidence="5" id="KW-0150">Chloroplast</keyword>
<dbReference type="GO" id="GO:0016020">
    <property type="term" value="C:membrane"/>
    <property type="evidence" value="ECO:0007669"/>
    <property type="project" value="UniProtKB-SubCell"/>
</dbReference>
<keyword evidence="11" id="KW-1002">Plastid outer membrane</keyword>
<evidence type="ECO:0000256" key="3">
    <source>
        <dbReference type="ARBA" id="ARBA00008535"/>
    </source>
</evidence>
<evidence type="ECO:0000256" key="1">
    <source>
        <dbReference type="ARBA" id="ARBA00001946"/>
    </source>
</evidence>
<dbReference type="Gene3D" id="3.40.50.300">
    <property type="entry name" value="P-loop containing nucleotide triphosphate hydrolases"/>
    <property type="match status" value="1"/>
</dbReference>
<dbReference type="GO" id="GO:0005525">
    <property type="term" value="F:GTP binding"/>
    <property type="evidence" value="ECO:0007669"/>
    <property type="project" value="UniProtKB-KW"/>
</dbReference>
<dbReference type="GO" id="GO:0016787">
    <property type="term" value="F:hydrolase activity"/>
    <property type="evidence" value="ECO:0007669"/>
    <property type="project" value="UniProtKB-KW"/>
</dbReference>
<dbReference type="AlphaFoldDB" id="A0AAU9WXY4"/>
<evidence type="ECO:0000313" key="20">
    <source>
        <dbReference type="EMBL" id="CAH3130392.1"/>
    </source>
</evidence>
<evidence type="ECO:0000256" key="4">
    <source>
        <dbReference type="ARBA" id="ARBA00022448"/>
    </source>
</evidence>
<name>A0AAU9WXY4_9CNID</name>
<dbReference type="PANTHER" id="PTHR10903">
    <property type="entry name" value="GTPASE, IMAP FAMILY MEMBER-RELATED"/>
    <property type="match status" value="1"/>
</dbReference>
<sequence length="584" mass="64734">MEKLSICGCHKFKEITPQITFACHQEEIVFNGFWTVLNLFRNIFSTNLCSIICCKMFVFLSRILAMAQEGTPDKSSDASATEVSQIIFGGKNLKYQIEQFLSSGGQTVNILLSGKTGVGKSHLTNALIGENLAVEGYDIDPQTDDITAYEVVRNGVTITVFDTPGLADATGSDEEYLRKIKEKVTHLDLFLFCTEMTSKRFRTDDLETMRKLTEALGEKLWEHALVVLTFANEVPLSPTKKTGDVPEVTVFNNRFLCFKKAINKHLVAIGVPEITVTNVPFTPAGELDDPRLPDREDWLTAFWIAAFKRINRNAKAAFLMANVDRISLSSTSGEGNEESKVRKDGNVCQSLTIEERNAIKESGGKLKESGFDKKLSRCFEKIEMKTKEECPTSPGQGAKVSGPSINANETFSEEIFKEIVSDVSGQFIVELTSTKKTKTSDEPDEECPTSPGQVAKVSVPFISKNETYSKDVKKEMLANVTGQFIGELTSAKKKTETSDEPEDECPTSPGQDAKVSGPIINRNETCSKDVKKEMLADATGNIFGELTTAKFGGKYGIFLRFLLKYLKKRFPLFVSKPRLEGMKK</sequence>
<keyword evidence="8" id="KW-0479">Metal-binding</keyword>
<keyword evidence="7" id="KW-0812">Transmembrane</keyword>
<evidence type="ECO:0000256" key="7">
    <source>
        <dbReference type="ARBA" id="ARBA00022692"/>
    </source>
</evidence>
<keyword evidence="15" id="KW-0342">GTP-binding</keyword>
<evidence type="ECO:0000256" key="18">
    <source>
        <dbReference type="SAM" id="MobiDB-lite"/>
    </source>
</evidence>
<comment type="similarity">
    <text evidence="3">Belongs to the TRAFAC class TrmE-Era-EngA-EngB-Septin-like GTPase superfamily. AIG1/Toc34/Toc159-like paraseptin GTPase family. IAN subfamily.</text>
</comment>
<evidence type="ECO:0000256" key="13">
    <source>
        <dbReference type="ARBA" id="ARBA00022927"/>
    </source>
</evidence>
<organism evidence="20 21">
    <name type="scientific">Pocillopora meandrina</name>
    <dbReference type="NCBI Taxonomy" id="46732"/>
    <lineage>
        <taxon>Eukaryota</taxon>
        <taxon>Metazoa</taxon>
        <taxon>Cnidaria</taxon>
        <taxon>Anthozoa</taxon>
        <taxon>Hexacorallia</taxon>
        <taxon>Scleractinia</taxon>
        <taxon>Astrocoeniina</taxon>
        <taxon>Pocilloporidae</taxon>
        <taxon>Pocillopora</taxon>
    </lineage>
</organism>
<evidence type="ECO:0000256" key="11">
    <source>
        <dbReference type="ARBA" id="ARBA00022805"/>
    </source>
</evidence>
<dbReference type="SUPFAM" id="SSF52540">
    <property type="entry name" value="P-loop containing nucleoside triphosphate hydrolases"/>
    <property type="match status" value="1"/>
</dbReference>
<keyword evidence="14" id="KW-1133">Transmembrane helix</keyword>
<keyword evidence="6" id="KW-0934">Plastid</keyword>
<evidence type="ECO:0000259" key="19">
    <source>
        <dbReference type="PROSITE" id="PS51720"/>
    </source>
</evidence>
<feature type="domain" description="AIG1-type G" evidence="19">
    <location>
        <begin position="105"/>
        <end position="329"/>
    </location>
</feature>
<evidence type="ECO:0000256" key="14">
    <source>
        <dbReference type="ARBA" id="ARBA00022989"/>
    </source>
</evidence>
<evidence type="ECO:0000256" key="5">
    <source>
        <dbReference type="ARBA" id="ARBA00022528"/>
    </source>
</evidence>
<evidence type="ECO:0000256" key="2">
    <source>
        <dbReference type="ARBA" id="ARBA00004167"/>
    </source>
</evidence>
<comment type="caution">
    <text evidence="20">The sequence shown here is derived from an EMBL/GenBank/DDBJ whole genome shotgun (WGS) entry which is preliminary data.</text>
</comment>
<protein>
    <recommendedName>
        <fullName evidence="19">AIG1-type G domain-containing protein</fullName>
    </recommendedName>
</protein>
<keyword evidence="9" id="KW-0547">Nucleotide-binding</keyword>
<keyword evidence="10" id="KW-0378">Hydrolase</keyword>
<keyword evidence="13" id="KW-0653">Protein transport</keyword>
<dbReference type="EMBL" id="CALNXJ010000025">
    <property type="protein sequence ID" value="CAH3130392.1"/>
    <property type="molecule type" value="Genomic_DNA"/>
</dbReference>
<keyword evidence="12" id="KW-0460">Magnesium</keyword>
<feature type="region of interest" description="Disordered" evidence="18">
    <location>
        <begin position="490"/>
        <end position="518"/>
    </location>
</feature>
<dbReference type="PROSITE" id="PS51720">
    <property type="entry name" value="G_AIG1"/>
    <property type="match status" value="1"/>
</dbReference>
<keyword evidence="21" id="KW-1185">Reference proteome</keyword>
<comment type="subcellular location">
    <subcellularLocation>
        <location evidence="2">Membrane</location>
        <topology evidence="2">Single-pass membrane protein</topology>
    </subcellularLocation>
    <subcellularLocation>
        <location evidence="17">Plastid</location>
        <location evidence="17">Chloroplast outer membrane</location>
    </subcellularLocation>
</comment>
<evidence type="ECO:0000313" key="21">
    <source>
        <dbReference type="Proteomes" id="UP001159428"/>
    </source>
</evidence>
<dbReference type="GO" id="GO:0015031">
    <property type="term" value="P:protein transport"/>
    <property type="evidence" value="ECO:0007669"/>
    <property type="project" value="UniProtKB-KW"/>
</dbReference>
<dbReference type="InterPro" id="IPR045058">
    <property type="entry name" value="GIMA/IAN/Toc"/>
</dbReference>
<evidence type="ECO:0000256" key="16">
    <source>
        <dbReference type="ARBA" id="ARBA00023136"/>
    </source>
</evidence>
<proteinExistence type="inferred from homology"/>
<evidence type="ECO:0000256" key="15">
    <source>
        <dbReference type="ARBA" id="ARBA00023134"/>
    </source>
</evidence>
<evidence type="ECO:0000256" key="10">
    <source>
        <dbReference type="ARBA" id="ARBA00022801"/>
    </source>
</evidence>
<dbReference type="PANTHER" id="PTHR10903:SF135">
    <property type="entry name" value="TRANSLOCASE OF CHLOROPLAST 120, CHLOROPLASTIC-RELATED"/>
    <property type="match status" value="1"/>
</dbReference>
<reference evidence="20 21" key="1">
    <citation type="submission" date="2022-05" db="EMBL/GenBank/DDBJ databases">
        <authorList>
            <consortium name="Genoscope - CEA"/>
            <person name="William W."/>
        </authorList>
    </citation>
    <scope>NUCLEOTIDE SEQUENCE [LARGE SCALE GENOMIC DNA]</scope>
</reference>
<dbReference type="Proteomes" id="UP001159428">
    <property type="component" value="Unassembled WGS sequence"/>
</dbReference>
<dbReference type="InterPro" id="IPR027417">
    <property type="entry name" value="P-loop_NTPase"/>
</dbReference>
<evidence type="ECO:0000256" key="6">
    <source>
        <dbReference type="ARBA" id="ARBA00022640"/>
    </source>
</evidence>
<keyword evidence="16" id="KW-0472">Membrane</keyword>
<accession>A0AAU9WXY4</accession>